<evidence type="ECO:0000256" key="3">
    <source>
        <dbReference type="SAM" id="SignalP"/>
    </source>
</evidence>
<keyword evidence="2" id="KW-0430">Lectin</keyword>
<dbReference type="EnsemblPlants" id="TuG1812G0700005040.01.T01">
    <property type="protein sequence ID" value="TuG1812G0700005040.01.T01.cds327964"/>
    <property type="gene ID" value="TuG1812G0700005040.01"/>
</dbReference>
<dbReference type="InterPro" id="IPR050258">
    <property type="entry name" value="Leguminous_Lectin"/>
</dbReference>
<dbReference type="PANTHER" id="PTHR32401:SF55">
    <property type="entry name" value="LEGUME LECTIN DOMAIN-CONTAINING PROTEIN"/>
    <property type="match status" value="1"/>
</dbReference>
<dbReference type="CDD" id="cd06899">
    <property type="entry name" value="lectin_legume_LecRK_Arcelin_ConA"/>
    <property type="match status" value="1"/>
</dbReference>
<dbReference type="PANTHER" id="PTHR32401">
    <property type="entry name" value="CONCANAVALIN A-LIKE LECTIN FAMILY PROTEIN"/>
    <property type="match status" value="1"/>
</dbReference>
<comment type="similarity">
    <text evidence="1">Belongs to the leguminous lectin family.</text>
</comment>
<proteinExistence type="inferred from homology"/>
<keyword evidence="6" id="KW-1185">Reference proteome</keyword>
<reference evidence="6" key="1">
    <citation type="journal article" date="2013" name="Nature">
        <title>Draft genome of the wheat A-genome progenitor Triticum urartu.</title>
        <authorList>
            <person name="Ling H.Q."/>
            <person name="Zhao S."/>
            <person name="Liu D."/>
            <person name="Wang J."/>
            <person name="Sun H."/>
            <person name="Zhang C."/>
            <person name="Fan H."/>
            <person name="Li D."/>
            <person name="Dong L."/>
            <person name="Tao Y."/>
            <person name="Gao C."/>
            <person name="Wu H."/>
            <person name="Li Y."/>
            <person name="Cui Y."/>
            <person name="Guo X."/>
            <person name="Zheng S."/>
            <person name="Wang B."/>
            <person name="Yu K."/>
            <person name="Liang Q."/>
            <person name="Yang W."/>
            <person name="Lou X."/>
            <person name="Chen J."/>
            <person name="Feng M."/>
            <person name="Jian J."/>
            <person name="Zhang X."/>
            <person name="Luo G."/>
            <person name="Jiang Y."/>
            <person name="Liu J."/>
            <person name="Wang Z."/>
            <person name="Sha Y."/>
            <person name="Zhang B."/>
            <person name="Wu H."/>
            <person name="Tang D."/>
            <person name="Shen Q."/>
            <person name="Xue P."/>
            <person name="Zou S."/>
            <person name="Wang X."/>
            <person name="Liu X."/>
            <person name="Wang F."/>
            <person name="Yang Y."/>
            <person name="An X."/>
            <person name="Dong Z."/>
            <person name="Zhang K."/>
            <person name="Zhang X."/>
            <person name="Luo M.C."/>
            <person name="Dvorak J."/>
            <person name="Tong Y."/>
            <person name="Wang J."/>
            <person name="Yang H."/>
            <person name="Li Z."/>
            <person name="Wang D."/>
            <person name="Zhang A."/>
            <person name="Wang J."/>
        </authorList>
    </citation>
    <scope>NUCLEOTIDE SEQUENCE</scope>
    <source>
        <strain evidence="6">cv. G1812</strain>
    </source>
</reference>
<dbReference type="InterPro" id="IPR013320">
    <property type="entry name" value="ConA-like_dom_sf"/>
</dbReference>
<evidence type="ECO:0000256" key="1">
    <source>
        <dbReference type="ARBA" id="ARBA00007606"/>
    </source>
</evidence>
<organism evidence="5 6">
    <name type="scientific">Triticum urartu</name>
    <name type="common">Red wild einkorn</name>
    <name type="synonym">Crithodium urartu</name>
    <dbReference type="NCBI Taxonomy" id="4572"/>
    <lineage>
        <taxon>Eukaryota</taxon>
        <taxon>Viridiplantae</taxon>
        <taxon>Streptophyta</taxon>
        <taxon>Embryophyta</taxon>
        <taxon>Tracheophyta</taxon>
        <taxon>Spermatophyta</taxon>
        <taxon>Magnoliopsida</taxon>
        <taxon>Liliopsida</taxon>
        <taxon>Poales</taxon>
        <taxon>Poaceae</taxon>
        <taxon>BOP clade</taxon>
        <taxon>Pooideae</taxon>
        <taxon>Triticodae</taxon>
        <taxon>Triticeae</taxon>
        <taxon>Triticinae</taxon>
        <taxon>Triticum</taxon>
    </lineage>
</organism>
<name>A0A8R7R3B8_TRIUA</name>
<evidence type="ECO:0000313" key="5">
    <source>
        <dbReference type="EnsemblPlants" id="TuG1812G0700005040.01.T02.cds327965"/>
    </source>
</evidence>
<evidence type="ECO:0000259" key="4">
    <source>
        <dbReference type="Pfam" id="PF00139"/>
    </source>
</evidence>
<evidence type="ECO:0000313" key="6">
    <source>
        <dbReference type="Proteomes" id="UP000015106"/>
    </source>
</evidence>
<feature type="signal peptide" evidence="3">
    <location>
        <begin position="1"/>
        <end position="23"/>
    </location>
</feature>
<reference evidence="5" key="3">
    <citation type="submission" date="2022-06" db="UniProtKB">
        <authorList>
            <consortium name="EnsemblPlants"/>
        </authorList>
    </citation>
    <scope>IDENTIFICATION</scope>
</reference>
<feature type="chain" id="PRO_5044156914" description="Legume lectin domain-containing protein" evidence="3">
    <location>
        <begin position="24"/>
        <end position="259"/>
    </location>
</feature>
<dbReference type="Proteomes" id="UP000015106">
    <property type="component" value="Chromosome 7"/>
</dbReference>
<dbReference type="SUPFAM" id="SSF49899">
    <property type="entry name" value="Concanavalin A-like lectins/glucanases"/>
    <property type="match status" value="1"/>
</dbReference>
<sequence>MLRPRAPLARCSFLLPWANLASANMKASVPSFFNLAPPSTMGQTNAKICFSIWHTLWMPYYAPHWAFSLSFNLNFSDPSAGSWVDLDGDAYIARPRLELTKNVLSSIGRASYRHKVPLWNGATGEMASFATNFSFRIMPEKAGLTGTGGDGMAFFIAHFPSEIPPNNKGGGLGLLPAYTNGTGRTRVMAVEFDTLRNSHYADINDNHIGIDISSVNSMASTDTTTRPGRNLTSSYVMVATVRYHNESRMLAVDLLIDDA</sequence>
<dbReference type="Gramene" id="TuG1812G0700005040.01.T01">
    <property type="protein sequence ID" value="TuG1812G0700005040.01.T01.cds327964"/>
    <property type="gene ID" value="TuG1812G0700005040.01"/>
</dbReference>
<keyword evidence="3" id="KW-0732">Signal</keyword>
<dbReference type="GO" id="GO:0030246">
    <property type="term" value="F:carbohydrate binding"/>
    <property type="evidence" value="ECO:0007669"/>
    <property type="project" value="UniProtKB-KW"/>
</dbReference>
<dbReference type="AlphaFoldDB" id="A0A8R7R3B8"/>
<evidence type="ECO:0000256" key="2">
    <source>
        <dbReference type="ARBA" id="ARBA00022734"/>
    </source>
</evidence>
<reference evidence="5" key="2">
    <citation type="submission" date="2018-03" db="EMBL/GenBank/DDBJ databases">
        <title>The Triticum urartu genome reveals the dynamic nature of wheat genome evolution.</title>
        <authorList>
            <person name="Ling H."/>
            <person name="Ma B."/>
            <person name="Shi X."/>
            <person name="Liu H."/>
            <person name="Dong L."/>
            <person name="Sun H."/>
            <person name="Cao Y."/>
            <person name="Gao Q."/>
            <person name="Zheng S."/>
            <person name="Li Y."/>
            <person name="Yu Y."/>
            <person name="Du H."/>
            <person name="Qi M."/>
            <person name="Li Y."/>
            <person name="Yu H."/>
            <person name="Cui Y."/>
            <person name="Wang N."/>
            <person name="Chen C."/>
            <person name="Wu H."/>
            <person name="Zhao Y."/>
            <person name="Zhang J."/>
            <person name="Li Y."/>
            <person name="Zhou W."/>
            <person name="Zhang B."/>
            <person name="Hu W."/>
            <person name="Eijk M."/>
            <person name="Tang J."/>
            <person name="Witsenboer H."/>
            <person name="Zhao S."/>
            <person name="Li Z."/>
            <person name="Zhang A."/>
            <person name="Wang D."/>
            <person name="Liang C."/>
        </authorList>
    </citation>
    <scope>NUCLEOTIDE SEQUENCE [LARGE SCALE GENOMIC DNA]</scope>
    <source>
        <strain evidence="5">cv. G1812</strain>
    </source>
</reference>
<dbReference type="Gramene" id="TuG1812G0700005040.01.T02">
    <property type="protein sequence ID" value="TuG1812G0700005040.01.T02.cds327965"/>
    <property type="gene ID" value="TuG1812G0700005040.01"/>
</dbReference>
<feature type="domain" description="Legume lectin" evidence="4">
    <location>
        <begin position="70"/>
        <end position="254"/>
    </location>
</feature>
<dbReference type="Gene3D" id="2.60.120.200">
    <property type="match status" value="1"/>
</dbReference>
<dbReference type="EnsemblPlants" id="TuG1812G0700005040.01.T02">
    <property type="protein sequence ID" value="TuG1812G0700005040.01.T02.cds327965"/>
    <property type="gene ID" value="TuG1812G0700005040.01"/>
</dbReference>
<dbReference type="InterPro" id="IPR001220">
    <property type="entry name" value="Legume_lectin_dom"/>
</dbReference>
<dbReference type="Pfam" id="PF00139">
    <property type="entry name" value="Lectin_legB"/>
    <property type="match status" value="1"/>
</dbReference>
<accession>A0A8R7R3B8</accession>
<protein>
    <recommendedName>
        <fullName evidence="4">Legume lectin domain-containing protein</fullName>
    </recommendedName>
</protein>